<organism evidence="11 12">
    <name type="scientific">Haloferax elongans ATCC BAA-1513</name>
    <dbReference type="NCBI Taxonomy" id="1230453"/>
    <lineage>
        <taxon>Archaea</taxon>
        <taxon>Methanobacteriati</taxon>
        <taxon>Methanobacteriota</taxon>
        <taxon>Stenosarchaea group</taxon>
        <taxon>Halobacteria</taxon>
        <taxon>Halobacteriales</taxon>
        <taxon>Haloferacaceae</taxon>
        <taxon>Haloferax</taxon>
    </lineage>
</organism>
<dbReference type="PANTHER" id="PTHR40088">
    <property type="entry name" value="PECTATE LYASE (EUROFUNG)"/>
    <property type="match status" value="1"/>
</dbReference>
<keyword evidence="4" id="KW-0479">Metal-binding</keyword>
<dbReference type="InterPro" id="IPR053868">
    <property type="entry name" value="Pel9A-like_beta_helix"/>
</dbReference>
<dbReference type="STRING" id="1230453.C453_08763"/>
<keyword evidence="12" id="KW-1185">Reference proteome</keyword>
<dbReference type="InterPro" id="IPR006626">
    <property type="entry name" value="PbH1"/>
</dbReference>
<evidence type="ECO:0000256" key="3">
    <source>
        <dbReference type="ARBA" id="ARBA00022525"/>
    </source>
</evidence>
<reference evidence="11 12" key="1">
    <citation type="journal article" date="2014" name="PLoS Genet.">
        <title>Phylogenetically driven sequencing of extremely halophilic archaea reveals strategies for static and dynamic osmo-response.</title>
        <authorList>
            <person name="Becker E.A."/>
            <person name="Seitzer P.M."/>
            <person name="Tritt A."/>
            <person name="Larsen D."/>
            <person name="Krusor M."/>
            <person name="Yao A.I."/>
            <person name="Wu D."/>
            <person name="Madern D."/>
            <person name="Eisen J.A."/>
            <person name="Darling A.E."/>
            <person name="Facciotti M.T."/>
        </authorList>
    </citation>
    <scope>NUCLEOTIDE SEQUENCE [LARGE SCALE GENOMIC DNA]</scope>
    <source>
        <strain evidence="11 12">ATCC BAA-1513</strain>
    </source>
</reference>
<dbReference type="RefSeq" id="WP_008323907.1">
    <property type="nucleotide sequence ID" value="NZ_AOLK01000015.1"/>
</dbReference>
<comment type="cofactor">
    <cofactor evidence="1">
        <name>Ca(2+)</name>
        <dbReference type="ChEBI" id="CHEBI:29108"/>
    </cofactor>
</comment>
<dbReference type="Proteomes" id="UP000011612">
    <property type="component" value="Unassembled WGS sequence"/>
</dbReference>
<evidence type="ECO:0000256" key="5">
    <source>
        <dbReference type="ARBA" id="ARBA00022729"/>
    </source>
</evidence>
<feature type="region of interest" description="Disordered" evidence="9">
    <location>
        <begin position="25"/>
        <end position="63"/>
    </location>
</feature>
<feature type="compositionally biased region" description="Low complexity" evidence="9">
    <location>
        <begin position="31"/>
        <end position="54"/>
    </location>
</feature>
<dbReference type="PROSITE" id="PS51257">
    <property type="entry name" value="PROKAR_LIPOPROTEIN"/>
    <property type="match status" value="1"/>
</dbReference>
<dbReference type="GO" id="GO:0016837">
    <property type="term" value="F:carbon-oxygen lyase activity, acting on polysaccharides"/>
    <property type="evidence" value="ECO:0007669"/>
    <property type="project" value="TreeGrafter"/>
</dbReference>
<dbReference type="InterPro" id="IPR012334">
    <property type="entry name" value="Pectin_lyas_fold"/>
</dbReference>
<keyword evidence="6" id="KW-0106">Calcium</keyword>
<protein>
    <recommendedName>
        <fullName evidence="10">Pel9A-like right handed beta-helix region domain-containing protein</fullName>
    </recommendedName>
</protein>
<name>M0HRZ7_HALEO</name>
<evidence type="ECO:0000256" key="1">
    <source>
        <dbReference type="ARBA" id="ARBA00001913"/>
    </source>
</evidence>
<gene>
    <name evidence="11" type="ORF">C453_08763</name>
</gene>
<dbReference type="SMART" id="SM00710">
    <property type="entry name" value="PbH1"/>
    <property type="match status" value="6"/>
</dbReference>
<proteinExistence type="inferred from homology"/>
<dbReference type="Pfam" id="PF22842">
    <property type="entry name" value="Pel9A-like_beta_helix"/>
    <property type="match status" value="1"/>
</dbReference>
<dbReference type="GO" id="GO:0046872">
    <property type="term" value="F:metal ion binding"/>
    <property type="evidence" value="ECO:0007669"/>
    <property type="project" value="UniProtKB-KW"/>
</dbReference>
<dbReference type="PANTHER" id="PTHR40088:SF1">
    <property type="entry name" value="PECTATE LYASE PEL9"/>
    <property type="match status" value="1"/>
</dbReference>
<dbReference type="SUPFAM" id="SSF51126">
    <property type="entry name" value="Pectin lyase-like"/>
    <property type="match status" value="1"/>
</dbReference>
<dbReference type="InterPro" id="IPR052052">
    <property type="entry name" value="Polysaccharide_Lyase_9"/>
</dbReference>
<dbReference type="InterPro" id="IPR006311">
    <property type="entry name" value="TAT_signal"/>
</dbReference>
<evidence type="ECO:0000256" key="6">
    <source>
        <dbReference type="ARBA" id="ARBA00022837"/>
    </source>
</evidence>
<evidence type="ECO:0000256" key="7">
    <source>
        <dbReference type="ARBA" id="ARBA00023239"/>
    </source>
</evidence>
<sequence length="444" mass="47781">MPLHSRRSFLAGAAALGTLALAGCGGRATEETVTTETAATPTRTRTDPVTETPEPNVVDPEDAENVYYVDPRAGSDSNSGDSLDSAFETLRPVMYDAEFELGAGDVVYLRGGVHKLRGDGSINLSYLTGTEEKPITIQALPGERPVIDVNMKGSNGISMFGSEHIHLRGFELKNVKRNGIACSESNDGPAKSCVFEDLEIHHYGQGDERNGNGISFYGRSFDHFVRRVTAHHGGSKNSSDGFYIGGEGDRLSGDHRFEECVAYLNADDGFDFYRSDPTRGSLVVNCVAYKNGTDGNGTTGDGNGFKMGGGWETGGNRCYRCVAYDNTAYGFDNNGASVANTYDHCTSFRNGTFGFSFTGNTEPDNIARNSLAWLNGEGAVFQAFNVRSERNSWDLDIDDPEFAKTVTGDDFLRLTKGSPCIDAGVDIGEPYLGAAPDLGAFEYT</sequence>
<dbReference type="OrthoDB" id="346074at2157"/>
<keyword evidence="3" id="KW-0964">Secreted</keyword>
<feature type="domain" description="Pel9A-like right handed beta-helix region" evidence="10">
    <location>
        <begin position="60"/>
        <end position="309"/>
    </location>
</feature>
<dbReference type="AlphaFoldDB" id="M0HRZ7"/>
<dbReference type="Gene3D" id="2.160.20.10">
    <property type="entry name" value="Single-stranded right-handed beta-helix, Pectin lyase-like"/>
    <property type="match status" value="1"/>
</dbReference>
<dbReference type="GO" id="GO:0005576">
    <property type="term" value="C:extracellular region"/>
    <property type="evidence" value="ECO:0007669"/>
    <property type="project" value="UniProtKB-SubCell"/>
</dbReference>
<comment type="subcellular location">
    <subcellularLocation>
        <location evidence="2">Secreted</location>
    </subcellularLocation>
</comment>
<evidence type="ECO:0000256" key="2">
    <source>
        <dbReference type="ARBA" id="ARBA00004613"/>
    </source>
</evidence>
<keyword evidence="7" id="KW-0456">Lyase</keyword>
<keyword evidence="5" id="KW-0732">Signal</keyword>
<dbReference type="PROSITE" id="PS51318">
    <property type="entry name" value="TAT"/>
    <property type="match status" value="1"/>
</dbReference>
<comment type="similarity">
    <text evidence="8">Belongs to the polysaccharide lyase 9 family.</text>
</comment>
<evidence type="ECO:0000259" key="10">
    <source>
        <dbReference type="Pfam" id="PF22842"/>
    </source>
</evidence>
<evidence type="ECO:0000313" key="12">
    <source>
        <dbReference type="Proteomes" id="UP000011612"/>
    </source>
</evidence>
<evidence type="ECO:0000256" key="4">
    <source>
        <dbReference type="ARBA" id="ARBA00022723"/>
    </source>
</evidence>
<dbReference type="EMBL" id="AOLK01000015">
    <property type="protein sequence ID" value="ELZ85894.1"/>
    <property type="molecule type" value="Genomic_DNA"/>
</dbReference>
<dbReference type="PATRIC" id="fig|1230453.4.peg.1710"/>
<comment type="caution">
    <text evidence="11">The sequence shown here is derived from an EMBL/GenBank/DDBJ whole genome shotgun (WGS) entry which is preliminary data.</text>
</comment>
<dbReference type="InterPro" id="IPR011050">
    <property type="entry name" value="Pectin_lyase_fold/virulence"/>
</dbReference>
<evidence type="ECO:0000256" key="8">
    <source>
        <dbReference type="ARBA" id="ARBA00038263"/>
    </source>
</evidence>
<evidence type="ECO:0000256" key="9">
    <source>
        <dbReference type="SAM" id="MobiDB-lite"/>
    </source>
</evidence>
<evidence type="ECO:0000313" key="11">
    <source>
        <dbReference type="EMBL" id="ELZ85894.1"/>
    </source>
</evidence>
<accession>M0HRZ7</accession>